<dbReference type="AlphaFoldDB" id="A0A4Y2XB00"/>
<feature type="region of interest" description="Disordered" evidence="1">
    <location>
        <begin position="28"/>
        <end position="47"/>
    </location>
</feature>
<sequence length="315" mass="35154">MGPLSPDIKTSPSSWDLSLQTGKHPFFMGLSDRKTSPPLLPWTSLSDRKKHPFFTGPLSRQKLVPSSFQDLSLPDRKTSPSSWTSLSDKENIPFFLDLSLQTEKHPFFLRLSPDRKTSPSSSWDLSPDRGIPLPHGTSLSLPDRTSLLPWTSLPRQENIPSSWDTLLRQEKHPFFSGTSPRQETHPLLHLGPLSRQKASLLHGTSLSDRKTSPSSHRTSLHTGKHPFFLGPLSPDRENIHFFLGPLSRTQKLSLLHGTSLSPRQKTSPSSLGPLSRQKTSLLHGTSFSRQENIPFFMGPLLQTAKTRGEIGKGTK</sequence>
<organism evidence="2 3">
    <name type="scientific">Araneus ventricosus</name>
    <name type="common">Orbweaver spider</name>
    <name type="synonym">Epeira ventricosa</name>
    <dbReference type="NCBI Taxonomy" id="182803"/>
    <lineage>
        <taxon>Eukaryota</taxon>
        <taxon>Metazoa</taxon>
        <taxon>Ecdysozoa</taxon>
        <taxon>Arthropoda</taxon>
        <taxon>Chelicerata</taxon>
        <taxon>Arachnida</taxon>
        <taxon>Araneae</taxon>
        <taxon>Araneomorphae</taxon>
        <taxon>Entelegynae</taxon>
        <taxon>Araneoidea</taxon>
        <taxon>Araneidae</taxon>
        <taxon>Araneus</taxon>
    </lineage>
</organism>
<feature type="compositionally biased region" description="Polar residues" evidence="1">
    <location>
        <begin position="203"/>
        <end position="217"/>
    </location>
</feature>
<evidence type="ECO:0000313" key="2">
    <source>
        <dbReference type="EMBL" id="GBO46386.1"/>
    </source>
</evidence>
<name>A0A4Y2XB00_ARAVE</name>
<dbReference type="EMBL" id="BGPR01074024">
    <property type="protein sequence ID" value="GBO46386.1"/>
    <property type="molecule type" value="Genomic_DNA"/>
</dbReference>
<evidence type="ECO:0000313" key="3">
    <source>
        <dbReference type="Proteomes" id="UP000499080"/>
    </source>
</evidence>
<reference evidence="2 3" key="1">
    <citation type="journal article" date="2019" name="Sci. Rep.">
        <title>Orb-weaving spider Araneus ventricosus genome elucidates the spidroin gene catalogue.</title>
        <authorList>
            <person name="Kono N."/>
            <person name="Nakamura H."/>
            <person name="Ohtoshi R."/>
            <person name="Moran D.A.P."/>
            <person name="Shinohara A."/>
            <person name="Yoshida Y."/>
            <person name="Fujiwara M."/>
            <person name="Mori M."/>
            <person name="Tomita M."/>
            <person name="Arakawa K."/>
        </authorList>
    </citation>
    <scope>NUCLEOTIDE SEQUENCE [LARGE SCALE GENOMIC DNA]</scope>
</reference>
<accession>A0A4Y2XB00</accession>
<protein>
    <submittedName>
        <fullName evidence="2">Uncharacterized protein</fullName>
    </submittedName>
</protein>
<feature type="region of interest" description="Disordered" evidence="1">
    <location>
        <begin position="111"/>
        <end position="138"/>
    </location>
</feature>
<dbReference type="Proteomes" id="UP000499080">
    <property type="component" value="Unassembled WGS sequence"/>
</dbReference>
<gene>
    <name evidence="2" type="ORF">AVEN_55664_1</name>
</gene>
<evidence type="ECO:0000256" key="1">
    <source>
        <dbReference type="SAM" id="MobiDB-lite"/>
    </source>
</evidence>
<keyword evidence="3" id="KW-1185">Reference proteome</keyword>
<feature type="region of interest" description="Disordered" evidence="1">
    <location>
        <begin position="203"/>
        <end position="225"/>
    </location>
</feature>
<feature type="non-terminal residue" evidence="2">
    <location>
        <position position="315"/>
    </location>
</feature>
<comment type="caution">
    <text evidence="2">The sequence shown here is derived from an EMBL/GenBank/DDBJ whole genome shotgun (WGS) entry which is preliminary data.</text>
</comment>
<proteinExistence type="predicted"/>